<dbReference type="InterPro" id="IPR037181">
    <property type="entry name" value="SUFU_N"/>
</dbReference>
<gene>
    <name evidence="3" type="ORF">NEZAVI_LOCUS1127</name>
</gene>
<evidence type="ECO:0000313" key="4">
    <source>
        <dbReference type="Proteomes" id="UP001152798"/>
    </source>
</evidence>
<feature type="domain" description="Suppressor of fused-like" evidence="1">
    <location>
        <begin position="53"/>
        <end position="231"/>
    </location>
</feature>
<evidence type="ECO:0000259" key="1">
    <source>
        <dbReference type="Pfam" id="PF05076"/>
    </source>
</evidence>
<feature type="domain" description="Suppressor of fused C-terminal" evidence="2">
    <location>
        <begin position="246"/>
        <end position="425"/>
    </location>
</feature>
<dbReference type="InterPro" id="IPR007768">
    <property type="entry name" value="Suppressor_of_fused"/>
</dbReference>
<dbReference type="Pfam" id="PF05076">
    <property type="entry name" value="SUFU"/>
    <property type="match status" value="1"/>
</dbReference>
<evidence type="ECO:0008006" key="5">
    <source>
        <dbReference type="Google" id="ProtNLM"/>
    </source>
</evidence>
<dbReference type="GO" id="GO:0005634">
    <property type="term" value="C:nucleus"/>
    <property type="evidence" value="ECO:0007669"/>
    <property type="project" value="TreeGrafter"/>
</dbReference>
<keyword evidence="4" id="KW-1185">Reference proteome</keyword>
<name>A0A9P0H1K5_NEZVI</name>
<evidence type="ECO:0000259" key="2">
    <source>
        <dbReference type="Pfam" id="PF12470"/>
    </source>
</evidence>
<organism evidence="3 4">
    <name type="scientific">Nezara viridula</name>
    <name type="common">Southern green stink bug</name>
    <name type="synonym">Cimex viridulus</name>
    <dbReference type="NCBI Taxonomy" id="85310"/>
    <lineage>
        <taxon>Eukaryota</taxon>
        <taxon>Metazoa</taxon>
        <taxon>Ecdysozoa</taxon>
        <taxon>Arthropoda</taxon>
        <taxon>Hexapoda</taxon>
        <taxon>Insecta</taxon>
        <taxon>Pterygota</taxon>
        <taxon>Neoptera</taxon>
        <taxon>Paraneoptera</taxon>
        <taxon>Hemiptera</taxon>
        <taxon>Heteroptera</taxon>
        <taxon>Panheteroptera</taxon>
        <taxon>Pentatomomorpha</taxon>
        <taxon>Pentatomoidea</taxon>
        <taxon>Pentatomidae</taxon>
        <taxon>Pentatominae</taxon>
        <taxon>Nezara</taxon>
    </lineage>
</organism>
<dbReference type="PANTHER" id="PTHR10928">
    <property type="entry name" value="SUPPRESSOR OF FUSED"/>
    <property type="match status" value="1"/>
</dbReference>
<dbReference type="InterPro" id="IPR024314">
    <property type="entry name" value="SUFU_C"/>
</dbReference>
<dbReference type="InterPro" id="IPR016591">
    <property type="entry name" value="Suppressor_of_fused_euk"/>
</dbReference>
<dbReference type="OrthoDB" id="10038834at2759"/>
<dbReference type="Pfam" id="PF12470">
    <property type="entry name" value="SUFU_C"/>
    <property type="match status" value="1"/>
</dbReference>
<evidence type="ECO:0000313" key="3">
    <source>
        <dbReference type="EMBL" id="CAH1389820.1"/>
    </source>
</evidence>
<dbReference type="AlphaFoldDB" id="A0A9P0H1K5"/>
<sequence length="439" mass="48812">MEEIQDKKYSQPCIAQPVSPAGLEALYVACREIYPDQPNPLQVAAVIKYWLGGPDPLDYISMYFNRGNSDLGVPPHWHYISFGLSDLHGDGRVHEKTGLGELSGFGFEITFRLKREPGETSPPTWPAQLLQSLAKYVFLSGNVLYAGDHVSWHKALDSSESLIEHILLMEDPQFKTVSTPNGEVSFIQVIGVTKSELECAQRWSPHGVIEILKKIPGGTCGGNWLVTDMRRGMSMFELDPNSSQLVKEGIEKDGSNLSGVAAVCSWKESREIEEDKYGEIVENSSSNNKYSSFSHGCSNSWQQEDFESTELLQKKNLENVMLTFNYESGKLLPSVIRGRVRHGRHFSFKAVTGNGMITLVGEGVSGKSVDTEHPYVATGPWLQVLIPDCYAEEMASDLDLLESDYEKLILPKVFSWPERGLSITIESGCIDSIIKQPVL</sequence>
<protein>
    <recommendedName>
        <fullName evidence="5">Suppressor of fused homolog</fullName>
    </recommendedName>
</protein>
<reference evidence="3" key="1">
    <citation type="submission" date="2022-01" db="EMBL/GenBank/DDBJ databases">
        <authorList>
            <person name="King R."/>
        </authorList>
    </citation>
    <scope>NUCLEOTIDE SEQUENCE</scope>
</reference>
<dbReference type="InterPro" id="IPR038489">
    <property type="entry name" value="SUFU_C_sf"/>
</dbReference>
<dbReference type="PANTHER" id="PTHR10928:SF2">
    <property type="entry name" value="SUPPRESSOR OF FUSED HOMOLOG"/>
    <property type="match status" value="1"/>
</dbReference>
<dbReference type="PIRSF" id="PIRSF011844">
    <property type="entry name" value="Suppressor_of_fused_protein"/>
    <property type="match status" value="1"/>
</dbReference>
<dbReference type="InterPro" id="IPR020941">
    <property type="entry name" value="SUFU-like_domain"/>
</dbReference>
<dbReference type="SUPFAM" id="SSF103359">
    <property type="entry name" value="Suppressor of Fused, N-terminal domain"/>
    <property type="match status" value="1"/>
</dbReference>
<dbReference type="EMBL" id="OV725077">
    <property type="protein sequence ID" value="CAH1389820.1"/>
    <property type="molecule type" value="Genomic_DNA"/>
</dbReference>
<dbReference type="GO" id="GO:0005737">
    <property type="term" value="C:cytoplasm"/>
    <property type="evidence" value="ECO:0007669"/>
    <property type="project" value="TreeGrafter"/>
</dbReference>
<proteinExistence type="predicted"/>
<dbReference type="Proteomes" id="UP001152798">
    <property type="component" value="Chromosome 1"/>
</dbReference>
<dbReference type="Gene3D" id="3.30.1360.230">
    <property type="entry name" value="Sufu, C-terminal domain"/>
    <property type="match status" value="1"/>
</dbReference>
<accession>A0A9P0H1K5</accession>